<feature type="signal peptide" evidence="1">
    <location>
        <begin position="1"/>
        <end position="29"/>
    </location>
</feature>
<evidence type="ECO:0000256" key="1">
    <source>
        <dbReference type="SAM" id="SignalP"/>
    </source>
</evidence>
<dbReference type="EMBL" id="JACCFH010000001">
    <property type="protein sequence ID" value="NYG34949.1"/>
    <property type="molecule type" value="Genomic_DNA"/>
</dbReference>
<keyword evidence="1" id="KW-0732">Signal</keyword>
<keyword evidence="3" id="KW-1185">Reference proteome</keyword>
<organism evidence="2 3">
    <name type="scientific">Sphaerotilus montanus</name>
    <dbReference type="NCBI Taxonomy" id="522889"/>
    <lineage>
        <taxon>Bacteria</taxon>
        <taxon>Pseudomonadati</taxon>
        <taxon>Pseudomonadota</taxon>
        <taxon>Betaproteobacteria</taxon>
        <taxon>Burkholderiales</taxon>
        <taxon>Sphaerotilaceae</taxon>
        <taxon>Sphaerotilus</taxon>
    </lineage>
</organism>
<dbReference type="InterPro" id="IPR007497">
    <property type="entry name" value="SIMPL/DUF541"/>
</dbReference>
<evidence type="ECO:0000313" key="2">
    <source>
        <dbReference type="EMBL" id="NYG34949.1"/>
    </source>
</evidence>
<dbReference type="PANTHER" id="PTHR34387">
    <property type="entry name" value="SLR1258 PROTEIN"/>
    <property type="match status" value="1"/>
</dbReference>
<dbReference type="InterPro" id="IPR052022">
    <property type="entry name" value="26kDa_periplasmic_antigen"/>
</dbReference>
<gene>
    <name evidence="2" type="ORF">BDD16_003935</name>
</gene>
<dbReference type="Pfam" id="PF04402">
    <property type="entry name" value="SIMPL"/>
    <property type="match status" value="1"/>
</dbReference>
<evidence type="ECO:0000313" key="3">
    <source>
        <dbReference type="Proteomes" id="UP000518288"/>
    </source>
</evidence>
<accession>A0A7Y9UDU4</accession>
<comment type="caution">
    <text evidence="2">The sequence shown here is derived from an EMBL/GenBank/DDBJ whole genome shotgun (WGS) entry which is preliminary data.</text>
</comment>
<sequence>MTPMNRRCRLPLLPTAVLALSLASGTAKAADAPPANQLAFSTSASLEVTRDVLTVSLQVVRDGTDANTVQSALKQVLDAALNEARKQADPAGMAVRTEGFNLSPRYGREGKPNGWTGTAGLVLEGKDIARVATTAGKLTGMNIVGTGYSLSRELRERNEAELTAQAIQKFRARAEAMARQFGFTGYQLREVSVQSSDGDLGGRPALAMVRATAMQADAAPLPTEAGKGVLSATVQGSVTLTR</sequence>
<dbReference type="GO" id="GO:0006974">
    <property type="term" value="P:DNA damage response"/>
    <property type="evidence" value="ECO:0007669"/>
    <property type="project" value="TreeGrafter"/>
</dbReference>
<feature type="chain" id="PRO_5031049847" evidence="1">
    <location>
        <begin position="30"/>
        <end position="242"/>
    </location>
</feature>
<proteinExistence type="predicted"/>
<dbReference type="Gene3D" id="3.30.110.170">
    <property type="entry name" value="Protein of unknown function (DUF541), domain 1"/>
    <property type="match status" value="1"/>
</dbReference>
<dbReference type="AlphaFoldDB" id="A0A7Y9UDU4"/>
<dbReference type="RefSeq" id="WP_246332620.1">
    <property type="nucleotide sequence ID" value="NZ_JACCFH010000001.1"/>
</dbReference>
<dbReference type="Proteomes" id="UP000518288">
    <property type="component" value="Unassembled WGS sequence"/>
</dbReference>
<protein>
    <submittedName>
        <fullName evidence="2">Putative secreted protein</fullName>
    </submittedName>
</protein>
<dbReference type="PANTHER" id="PTHR34387:SF1">
    <property type="entry name" value="PERIPLASMIC IMMUNOGENIC PROTEIN"/>
    <property type="match status" value="1"/>
</dbReference>
<dbReference type="Gene3D" id="3.30.70.2970">
    <property type="entry name" value="Protein of unknown function (DUF541), domain 2"/>
    <property type="match status" value="1"/>
</dbReference>
<reference evidence="2 3" key="1">
    <citation type="submission" date="2020-07" db="EMBL/GenBank/DDBJ databases">
        <title>Genomic Encyclopedia of Archaeal and Bacterial Type Strains, Phase II (KMG-II): from individual species to whole genera.</title>
        <authorList>
            <person name="Goeker M."/>
        </authorList>
    </citation>
    <scope>NUCLEOTIDE SEQUENCE [LARGE SCALE GENOMIC DNA]</scope>
    <source>
        <strain evidence="2 3">DSM 21226</strain>
    </source>
</reference>
<name>A0A7Y9UDU4_9BURK</name>